<feature type="transmembrane region" description="Helical" evidence="1">
    <location>
        <begin position="334"/>
        <end position="352"/>
    </location>
</feature>
<keyword evidence="1" id="KW-1133">Transmembrane helix</keyword>
<dbReference type="Pfam" id="PF06808">
    <property type="entry name" value="DctM"/>
    <property type="match status" value="1"/>
</dbReference>
<keyword evidence="1" id="KW-0472">Membrane</keyword>
<comment type="caution">
    <text evidence="3">The sequence shown here is derived from an EMBL/GenBank/DDBJ whole genome shotgun (WGS) entry which is preliminary data.</text>
</comment>
<gene>
    <name evidence="3" type="ORF">DNH61_09660</name>
</gene>
<feature type="transmembrane region" description="Helical" evidence="1">
    <location>
        <begin position="100"/>
        <end position="117"/>
    </location>
</feature>
<sequence length="702" mass="75109">MNTMNKRLMLWTGMVLCVLLSVYHFYTAGFGYFPGVGTRSHLVIHLAAGLCLVYLLYPTSSRHSWSLWLDTALAIASAAVGLYLFMNLQSSSIISARMDSLDYAAAVLLVLLLLEATRRVVGLPLVIIAAVFIAYFFLGEYLVYPFKHSRAELERFFYEMSFTTSGIFGTPLSVSANYVFIFILFGAVLEATGAGRMFIDLALRAFGRYKGGPAKAAVVASGMLGSISGSSTANAVTTGTFTIPLMKKVGFKPHVAGGIEVAASSSGQLLPPIMGAAAFLMIEYTGHSYAEIIRSAFIPAILSYIAILVMVHFEASRGGILGLKKEELASGRRTLLRQGYLIVPVIVLVWLLAEGKTVGNAAFYATVILLVIAYFAHQFRSRLPVGLMLAGALAAGAYALHWLLGWQMEITAMIVIGSVVALLFALVQKRAGSWADPVRFGYKELLAGLELAARNALSVIVACATAGILIGVVNLTGFSSKLPQLIISFSEDIAGLVPPFAAAYTGEIQLYAALVLTVVACLILGLGLPTTATYVILAAMIAPALIRLDMPVLSAHLFVLYYGILADDTPPINLPAYATAGIAKADPIRTGVQGFKFDSAALLLPFAFATNPNLLLLNPEAGIGIIALNILTALVGIIALASCIQGWLLERMNRLERLNALIAALVLIHGSWITDLIGVVLLLGLTGISFHRRKKSRTLDLH</sequence>
<reference evidence="3 4" key="1">
    <citation type="submission" date="2018-06" db="EMBL/GenBank/DDBJ databases">
        <title>Paenibacillus imtechensis sp. nov.</title>
        <authorList>
            <person name="Pinnaka A.K."/>
            <person name="Singh H."/>
            <person name="Kaur M."/>
        </authorList>
    </citation>
    <scope>NUCLEOTIDE SEQUENCE [LARGE SCALE GENOMIC DNA]</scope>
    <source>
        <strain evidence="3 4">SMB1</strain>
    </source>
</reference>
<dbReference type="EMBL" id="QKRB01000042">
    <property type="protein sequence ID" value="PZD96162.1"/>
    <property type="molecule type" value="Genomic_DNA"/>
</dbReference>
<dbReference type="RefSeq" id="WP_111146450.1">
    <property type="nucleotide sequence ID" value="NZ_QKRB01000042.1"/>
</dbReference>
<dbReference type="OrthoDB" id="9759894at2"/>
<organism evidence="3 4">
    <name type="scientific">Paenibacillus sambharensis</name>
    <dbReference type="NCBI Taxonomy" id="1803190"/>
    <lineage>
        <taxon>Bacteria</taxon>
        <taxon>Bacillati</taxon>
        <taxon>Bacillota</taxon>
        <taxon>Bacilli</taxon>
        <taxon>Bacillales</taxon>
        <taxon>Paenibacillaceae</taxon>
        <taxon>Paenibacillus</taxon>
    </lineage>
</organism>
<feature type="transmembrane region" description="Helical" evidence="1">
    <location>
        <begin position="660"/>
        <end position="685"/>
    </location>
</feature>
<proteinExistence type="predicted"/>
<evidence type="ECO:0000313" key="4">
    <source>
        <dbReference type="Proteomes" id="UP000249522"/>
    </source>
</evidence>
<feature type="transmembrane region" description="Helical" evidence="1">
    <location>
        <begin position="508"/>
        <end position="528"/>
    </location>
</feature>
<feature type="transmembrane region" description="Helical" evidence="1">
    <location>
        <begin position="12"/>
        <end position="33"/>
    </location>
</feature>
<feature type="transmembrane region" description="Helical" evidence="1">
    <location>
        <begin position="292"/>
        <end position="313"/>
    </location>
</feature>
<dbReference type="InterPro" id="IPR010656">
    <property type="entry name" value="DctM"/>
</dbReference>
<dbReference type="PANTHER" id="PTHR43849:SF2">
    <property type="entry name" value="BLL3936 PROTEIN"/>
    <property type="match status" value="1"/>
</dbReference>
<dbReference type="Proteomes" id="UP000249522">
    <property type="component" value="Unassembled WGS sequence"/>
</dbReference>
<dbReference type="AlphaFoldDB" id="A0A2W1LMG0"/>
<dbReference type="InterPro" id="IPR011853">
    <property type="entry name" value="TRAP_DctM-Dct_fused"/>
</dbReference>
<feature type="transmembrane region" description="Helical" evidence="1">
    <location>
        <begin position="42"/>
        <end position="59"/>
    </location>
</feature>
<dbReference type="NCBIfam" id="TIGR02123">
    <property type="entry name" value="TRAP_fused"/>
    <property type="match status" value="1"/>
</dbReference>
<keyword evidence="1" id="KW-0812">Transmembrane</keyword>
<feature type="transmembrane region" description="Helical" evidence="1">
    <location>
        <begin position="456"/>
        <end position="475"/>
    </location>
</feature>
<dbReference type="PANTHER" id="PTHR43849">
    <property type="entry name" value="BLL3936 PROTEIN"/>
    <property type="match status" value="1"/>
</dbReference>
<name>A0A2W1LMG0_9BACL</name>
<feature type="domain" description="TRAP C4-dicarboxylate transport system permease DctM subunit" evidence="2">
    <location>
        <begin position="108"/>
        <end position="426"/>
    </location>
</feature>
<feature type="transmembrane region" description="Helical" evidence="1">
    <location>
        <begin position="624"/>
        <end position="648"/>
    </location>
</feature>
<evidence type="ECO:0000256" key="1">
    <source>
        <dbReference type="SAM" id="Phobius"/>
    </source>
</evidence>
<feature type="transmembrane region" description="Helical" evidence="1">
    <location>
        <begin position="410"/>
        <end position="427"/>
    </location>
</feature>
<feature type="transmembrane region" description="Helical" evidence="1">
    <location>
        <begin position="358"/>
        <end position="376"/>
    </location>
</feature>
<feature type="transmembrane region" description="Helical" evidence="1">
    <location>
        <begin position="123"/>
        <end position="144"/>
    </location>
</feature>
<keyword evidence="4" id="KW-1185">Reference proteome</keyword>
<feature type="transmembrane region" description="Helical" evidence="1">
    <location>
        <begin position="535"/>
        <end position="564"/>
    </location>
</feature>
<feature type="transmembrane region" description="Helical" evidence="1">
    <location>
        <begin position="383"/>
        <end position="404"/>
    </location>
</feature>
<evidence type="ECO:0000313" key="3">
    <source>
        <dbReference type="EMBL" id="PZD96162.1"/>
    </source>
</evidence>
<evidence type="ECO:0000259" key="2">
    <source>
        <dbReference type="Pfam" id="PF06808"/>
    </source>
</evidence>
<protein>
    <submittedName>
        <fullName evidence="3">TRAP transporter permease</fullName>
    </submittedName>
</protein>
<feature type="transmembrane region" description="Helical" evidence="1">
    <location>
        <begin position="65"/>
        <end position="88"/>
    </location>
</feature>
<accession>A0A2W1LMG0</accession>